<dbReference type="GO" id="GO:0031267">
    <property type="term" value="F:small GTPase binding"/>
    <property type="evidence" value="ECO:0007669"/>
    <property type="project" value="UniProtKB-ARBA"/>
</dbReference>
<dbReference type="PANTHER" id="PTHR47219">
    <property type="entry name" value="RAB GTPASE-ACTIVATING PROTEIN 1-LIKE"/>
    <property type="match status" value="1"/>
</dbReference>
<reference evidence="7" key="5">
    <citation type="submission" date="2011-05" db="EMBL/GenBank/DDBJ databases">
        <authorList>
            <consortium name="VectorBase"/>
        </authorList>
    </citation>
    <scope>NUCLEOTIDE SEQUENCE</scope>
    <source>
        <strain evidence="7">PEST</strain>
    </source>
</reference>
<dbReference type="EMBL" id="AAAB01008859">
    <property type="protein sequence ID" value="EAA08217.5"/>
    <property type="molecule type" value="Genomic_DNA"/>
</dbReference>
<feature type="coiled-coil region" evidence="4">
    <location>
        <begin position="345"/>
        <end position="456"/>
    </location>
</feature>
<evidence type="ECO:0000256" key="3">
    <source>
        <dbReference type="ARBA" id="ARBA00023054"/>
    </source>
</evidence>
<dbReference type="InterPro" id="IPR050302">
    <property type="entry name" value="Rab_GAP_TBC_domain"/>
</dbReference>
<dbReference type="PaxDb" id="7165-AGAP002354-PA"/>
<feature type="coiled-coil region" evidence="4">
    <location>
        <begin position="492"/>
        <end position="566"/>
    </location>
</feature>
<organism evidence="7">
    <name type="scientific">Anopheles gambiae</name>
    <name type="common">African malaria mosquito</name>
    <dbReference type="NCBI Taxonomy" id="7165"/>
    <lineage>
        <taxon>Eukaryota</taxon>
        <taxon>Metazoa</taxon>
        <taxon>Ecdysozoa</taxon>
        <taxon>Arthropoda</taxon>
        <taxon>Hexapoda</taxon>
        <taxon>Insecta</taxon>
        <taxon>Pterygota</taxon>
        <taxon>Neoptera</taxon>
        <taxon>Endopterygota</taxon>
        <taxon>Diptera</taxon>
        <taxon>Nematocera</taxon>
        <taxon>Culicoidea</taxon>
        <taxon>Culicidae</taxon>
        <taxon>Anophelinae</taxon>
        <taxon>Anopheles</taxon>
    </lineage>
</organism>
<feature type="compositionally biased region" description="Polar residues" evidence="5">
    <location>
        <begin position="1"/>
        <end position="14"/>
    </location>
</feature>
<dbReference type="InParanoid" id="Q7QBX8"/>
<dbReference type="GO" id="GO:0005096">
    <property type="term" value="F:GTPase activator activity"/>
    <property type="evidence" value="ECO:0007669"/>
    <property type="project" value="UniProtKB-KW"/>
</dbReference>
<dbReference type="SUPFAM" id="SSF47923">
    <property type="entry name" value="Ypt/Rab-GAP domain of gyp1p"/>
    <property type="match status" value="2"/>
</dbReference>
<sequence length="853" mass="97875">MTLTVSETDSSSLRNPDMTETLPSSELSLLAKLEAANKLIESDSKSLNSLQSSAHSRKSSDTSQISLNSGASSVGEEDVWSTWASIVTDWEASQKRKGPTVKELVRKGIPHHFRAIVWQLLCGASDADKKQYAEYIKATSACEKVIRRDIARTYPEHDFFKEKDGLGQEALFNVMKAYSLHDREVGYCQGSGFIVGLLLMQMPEEEAFAVLVQIMQQYRMRDMFKPSMAELGLCMYQLENIVQEQIPELHLHFQSQSFQTSMYASSWFLTLYTTALNLTLSCRIMDVFLSEGMEFIFKVAIALLTIGKDTLLSLDMEAMLKYFQKELPQKVENDADGLFNLAFQVKINTKRMKKMEKEYADLRKKEQEEMVELRRLRSENRLLKKRNELLEAESAELADRLVRGQVSRAEEEETSYAIQSELLALRRAHLEVSHQLENANEEVRALSLRLQENNNSRQNSFDELIMKEEALKQRDEMVSCLLEELVKVRQGLAESEDVIRNLKTKIQELEEDKKRLRETTTDNSVAHLQDELIASKLREAEASLSLKDLKQRVQELSTQWQRQLSEQRNDPAQSQDSGAKKLLFWESGRSQDLQKLEEELMTTRIREMETLTELKELRLKVMELETQVQVSTNQLRRQDEESKKVKEELEEALVRERELANKAREQQHRYSDLESRMKDELMNVKIKFTEQSQTVAELKQEISRLETKNSEMLAEGELRSNLDESDRVRDLQDKVAELKAELARCIVFVYGTGSIALHALTPCLKTPLSFSLSVHYGVKMWLITVFSFLPRTRPHCHHQLTAIKSRGTTLNLRKIKSTSIQSIDSNEIDFAEIQLSSKMNIPGPQPASSGSPS</sequence>
<dbReference type="AlphaFoldDB" id="Q7QBX8"/>
<dbReference type="InterPro" id="IPR000195">
    <property type="entry name" value="Rab-GAP-TBC_dom"/>
</dbReference>
<feature type="domain" description="Rab-GAP TBC" evidence="6">
    <location>
        <begin position="108"/>
        <end position="292"/>
    </location>
</feature>
<dbReference type="FunFam" id="1.10.472.80:FF:000002">
    <property type="entry name" value="Ecotropic viral integration site 5"/>
    <property type="match status" value="1"/>
</dbReference>
<keyword evidence="3 4" id="KW-0175">Coiled coil</keyword>
<evidence type="ECO:0000313" key="7">
    <source>
        <dbReference type="EMBL" id="EAA08217.5"/>
    </source>
</evidence>
<evidence type="ECO:0000256" key="4">
    <source>
        <dbReference type="SAM" id="Coils"/>
    </source>
</evidence>
<dbReference type="Pfam" id="PF00566">
    <property type="entry name" value="RabGAP-TBC"/>
    <property type="match status" value="1"/>
</dbReference>
<dbReference type="PhylomeDB" id="Q7QBX8"/>
<dbReference type="Gene3D" id="1.10.10.750">
    <property type="entry name" value="Ypt/Rab-GAP domain of gyp1p, domain 1"/>
    <property type="match status" value="1"/>
</dbReference>
<reference evidence="7" key="1">
    <citation type="journal article" date="2002" name="Science">
        <title>The genome sequence of the malaria mosquito Anopheles gambiae.</title>
        <authorList>
            <person name="Holt R.A."/>
            <person name="Subramanian G.M."/>
            <person name="Halpern A."/>
            <person name="Sutton G.G."/>
            <person name="Charlab R."/>
            <person name="Nusskern D.R."/>
            <person name="Wincker P."/>
            <person name="Clark A.G."/>
            <person name="Ribeiro J.M."/>
            <person name="Wides R."/>
            <person name="Salzberg S.L."/>
            <person name="Loftus B."/>
            <person name="Yandell M."/>
            <person name="Majoros W.H."/>
            <person name="Rusch D.B."/>
            <person name="Lai Z."/>
            <person name="Kraft C.L."/>
            <person name="Abril J.F."/>
            <person name="Anthouard V."/>
            <person name="Arensburger P."/>
            <person name="Atkinson P.W."/>
            <person name="Baden H."/>
            <person name="de Berardinis V."/>
            <person name="Baldwin D."/>
            <person name="Benes V."/>
            <person name="Biedler J."/>
            <person name="Blass C."/>
            <person name="Bolanos R."/>
            <person name="Boscus D."/>
            <person name="Barnstead M."/>
            <person name="Cai S."/>
            <person name="Center A."/>
            <person name="Chaturverdi K."/>
            <person name="Christophides G.K."/>
            <person name="Chrystal M.A."/>
            <person name="Clamp M."/>
            <person name="Cravchik A."/>
            <person name="Curwen V."/>
            <person name="Dana A."/>
            <person name="Delcher A."/>
            <person name="Dew I."/>
            <person name="Evans C.A."/>
            <person name="Flanigan M."/>
            <person name="Grundschober-Freimoser A."/>
            <person name="Friedli L."/>
            <person name="Gu Z."/>
            <person name="Guan P."/>
            <person name="Guigo R."/>
            <person name="Hillenmeyer M.E."/>
            <person name="Hladun S.L."/>
            <person name="Hogan J.R."/>
            <person name="Hong Y.S."/>
            <person name="Hoover J."/>
            <person name="Jaillon O."/>
            <person name="Ke Z."/>
            <person name="Kodira C."/>
            <person name="Kokoza E."/>
            <person name="Koutsos A."/>
            <person name="Letunic I."/>
            <person name="Levitsky A."/>
            <person name="Liang Y."/>
            <person name="Lin J.J."/>
            <person name="Lobo N.F."/>
            <person name="Lopez J.R."/>
            <person name="Malek J.A."/>
            <person name="McIntosh T.C."/>
            <person name="Meister S."/>
            <person name="Miller J."/>
            <person name="Mobarry C."/>
            <person name="Mongin E."/>
            <person name="Murphy S.D."/>
            <person name="O'Brochta D.A."/>
            <person name="Pfannkoch C."/>
            <person name="Qi R."/>
            <person name="Regier M.A."/>
            <person name="Remington K."/>
            <person name="Shao H."/>
            <person name="Sharakhova M.V."/>
            <person name="Sitter C.D."/>
            <person name="Shetty J."/>
            <person name="Smith T.J."/>
            <person name="Strong R."/>
            <person name="Sun J."/>
            <person name="Thomasova D."/>
            <person name="Ton L.Q."/>
            <person name="Topalis P."/>
            <person name="Tu Z."/>
            <person name="Unger M.F."/>
            <person name="Walenz B."/>
            <person name="Wang A."/>
            <person name="Wang J."/>
            <person name="Wang M."/>
            <person name="Wang X."/>
            <person name="Woodford K.J."/>
            <person name="Wortman J.R."/>
            <person name="Wu M."/>
            <person name="Yao A."/>
            <person name="Zdobnov E.M."/>
            <person name="Zhang H."/>
            <person name="Zhao Q."/>
            <person name="Zhao S."/>
            <person name="Zhu S.C."/>
            <person name="Zhimulev I."/>
            <person name="Coluzzi M."/>
            <person name="della Torre A."/>
            <person name="Roth C.W."/>
            <person name="Louis C."/>
            <person name="Kalush F."/>
            <person name="Mural R.J."/>
            <person name="Myers E.W."/>
            <person name="Adams M.D."/>
            <person name="Smith H.O."/>
            <person name="Broder S."/>
            <person name="Gardner M.J."/>
            <person name="Fraser C.M."/>
            <person name="Birney E."/>
            <person name="Bork P."/>
            <person name="Brey P.T."/>
            <person name="Venter J.C."/>
            <person name="Weissenbach J."/>
            <person name="Kafatos F.C."/>
            <person name="Collins F.H."/>
            <person name="Hoffman S.L."/>
        </authorList>
    </citation>
    <scope>NUCLEOTIDE SEQUENCE [LARGE SCALE GENOMIC DNA]</scope>
    <source>
        <strain evidence="7">PEST</strain>
    </source>
</reference>
<comment type="caution">
    <text evidence="7">The sequence shown here is derived from an EMBL/GenBank/DDBJ whole genome shotgun (WGS) entry which is preliminary data.</text>
</comment>
<dbReference type="FunFam" id="1.10.8.270:FF:000003">
    <property type="entry name" value="Ecotropic viral integration site 5"/>
    <property type="match status" value="1"/>
</dbReference>
<dbReference type="PANTHER" id="PTHR47219:SF22">
    <property type="entry name" value="RAB-GAP TBC DOMAIN-CONTAINING PROTEIN"/>
    <property type="match status" value="1"/>
</dbReference>
<proteinExistence type="predicted"/>
<dbReference type="InterPro" id="IPR035969">
    <property type="entry name" value="Rab-GAP_TBC_sf"/>
</dbReference>
<dbReference type="VEuPathDB" id="VectorBase:AGAMI1_013251"/>
<reference evidence="7" key="3">
    <citation type="journal article" date="2004" name="Trends Parasitol.">
        <title>The Anopheles gambiae genome: an update.</title>
        <authorList>
            <person name="Mongin E."/>
            <person name="Louis C."/>
            <person name="Holt R.A."/>
            <person name="Birney E."/>
            <person name="Collins F.H."/>
        </authorList>
    </citation>
    <scope>NUCLEOTIDE SEQUENCE</scope>
    <source>
        <strain evidence="7">PEST</strain>
    </source>
</reference>
<name>Q7QBX8_ANOGA</name>
<dbReference type="PROSITE" id="PS50086">
    <property type="entry name" value="TBC_RABGAP"/>
    <property type="match status" value="1"/>
</dbReference>
<gene>
    <name evidence="7" type="ORF">AgaP_AGAP002354</name>
</gene>
<dbReference type="eggNOG" id="KOG4436">
    <property type="taxonomic scope" value="Eukaryota"/>
</dbReference>
<dbReference type="STRING" id="7165.Q7QBX8"/>
<dbReference type="FunFam" id="1.10.10.750:FF:000003">
    <property type="entry name" value="GTPase activating protein (Evi5)"/>
    <property type="match status" value="1"/>
</dbReference>
<evidence type="ECO:0000256" key="2">
    <source>
        <dbReference type="ARBA" id="ARBA00022553"/>
    </source>
</evidence>
<reference evidence="7" key="2">
    <citation type="submission" date="2002-03" db="EMBL/GenBank/DDBJ databases">
        <authorList>
            <consortium name="The Anopheles Genome Sequencing Consortium"/>
        </authorList>
    </citation>
    <scope>NUCLEOTIDE SEQUENCE</scope>
    <source>
        <strain evidence="7">PEST</strain>
    </source>
</reference>
<evidence type="ECO:0000259" key="6">
    <source>
        <dbReference type="PROSITE" id="PS50086"/>
    </source>
</evidence>
<protein>
    <submittedName>
        <fullName evidence="7">AGAP002354-PA</fullName>
    </submittedName>
</protein>
<dbReference type="SMART" id="SM00164">
    <property type="entry name" value="TBC"/>
    <property type="match status" value="1"/>
</dbReference>
<feature type="region of interest" description="Disordered" evidence="5">
    <location>
        <begin position="1"/>
        <end position="21"/>
    </location>
</feature>
<dbReference type="Gene3D" id="1.10.472.80">
    <property type="entry name" value="Ypt/Rab-GAP domain of gyp1p, domain 3"/>
    <property type="match status" value="1"/>
</dbReference>
<keyword evidence="2" id="KW-0597">Phosphoprotein</keyword>
<reference evidence="7" key="4">
    <citation type="journal article" date="2007" name="Genome Biol.">
        <title>Update of the Anopheles gambiae PEST genome assembly.</title>
        <authorList>
            <person name="Sharakhova M.V."/>
            <person name="Hammond M.P."/>
            <person name="Lobo N.F."/>
            <person name="Krzywinski J."/>
            <person name="Unger M.F."/>
            <person name="Hillenmeyer M.E."/>
            <person name="Bruggner R.V."/>
            <person name="Birney E."/>
            <person name="Collins F.H."/>
        </authorList>
    </citation>
    <scope>NUCLEOTIDE SEQUENCE</scope>
    <source>
        <strain evidence="7">PEST</strain>
    </source>
</reference>
<evidence type="ECO:0000256" key="5">
    <source>
        <dbReference type="SAM" id="MobiDB-lite"/>
    </source>
</evidence>
<dbReference type="VEuPathDB" id="VectorBase:AGAP002354"/>
<feature type="coiled-coil region" evidence="4">
    <location>
        <begin position="607"/>
        <end position="741"/>
    </location>
</feature>
<dbReference type="FunCoup" id="Q7QBX8">
    <property type="interactions" value="1242"/>
</dbReference>
<keyword evidence="1" id="KW-0343">GTPase activation</keyword>
<evidence type="ECO:0000256" key="1">
    <source>
        <dbReference type="ARBA" id="ARBA00022468"/>
    </source>
</evidence>
<accession>Q7QBX8</accession>
<dbReference type="Gene3D" id="1.10.8.270">
    <property type="entry name" value="putative rabgap domain of human tbc1 domain family member 14 like domains"/>
    <property type="match status" value="1"/>
</dbReference>